<gene>
    <name evidence="1" type="ORF">TPHV1_20084</name>
</gene>
<dbReference type="InterPro" id="IPR006597">
    <property type="entry name" value="Sel1-like"/>
</dbReference>
<evidence type="ECO:0000313" key="2">
    <source>
        <dbReference type="Proteomes" id="UP000042527"/>
    </source>
</evidence>
<protein>
    <submittedName>
        <fullName evidence="1">Sel1 repeat protein</fullName>
    </submittedName>
</protein>
<dbReference type="Proteomes" id="UP000042527">
    <property type="component" value="Unassembled WGS sequence"/>
</dbReference>
<dbReference type="InterPro" id="IPR011990">
    <property type="entry name" value="TPR-like_helical_dom_sf"/>
</dbReference>
<reference evidence="2" key="1">
    <citation type="submission" date="2015-01" db="EMBL/GenBank/DDBJ databases">
        <authorList>
            <person name="Manzoor Shahid"/>
            <person name="Zubair Saima"/>
        </authorList>
    </citation>
    <scope>NUCLEOTIDE SEQUENCE [LARGE SCALE GENOMIC DNA]</scope>
    <source>
        <strain evidence="2">V1</strain>
    </source>
</reference>
<keyword evidence="2" id="KW-1185">Reference proteome</keyword>
<evidence type="ECO:0000313" key="1">
    <source>
        <dbReference type="EMBL" id="CEM61547.1"/>
    </source>
</evidence>
<dbReference type="Pfam" id="PF08238">
    <property type="entry name" value="Sel1"/>
    <property type="match status" value="1"/>
</dbReference>
<dbReference type="RefSeq" id="WP_002701473.1">
    <property type="nucleotide sequence ID" value="NZ_CDNC01000012.1"/>
</dbReference>
<dbReference type="EMBL" id="CDNC01000012">
    <property type="protein sequence ID" value="CEM61547.1"/>
    <property type="molecule type" value="Genomic_DNA"/>
</dbReference>
<sequence length="108" mass="12290">MANNEKFTFSRYLPAVEQGDFGVQCNPEDIRYDGSVFVSGMKQTFLWMIKCAEQGDVTTQYNLAIMYSYGGGAPLDKKQAAYWFRKAYENGYKEEGTARGKKVRKGKN</sequence>
<organism evidence="1 2">
    <name type="scientific">Treponema phagedenis</name>
    <dbReference type="NCBI Taxonomy" id="162"/>
    <lineage>
        <taxon>Bacteria</taxon>
        <taxon>Pseudomonadati</taxon>
        <taxon>Spirochaetota</taxon>
        <taxon>Spirochaetia</taxon>
        <taxon>Spirochaetales</taxon>
        <taxon>Treponemataceae</taxon>
        <taxon>Treponema</taxon>
    </lineage>
</organism>
<proteinExistence type="predicted"/>
<dbReference type="SMART" id="SM00671">
    <property type="entry name" value="SEL1"/>
    <property type="match status" value="1"/>
</dbReference>
<name>A0A0B7GVH7_TREPH</name>
<dbReference type="SUPFAM" id="SSF81901">
    <property type="entry name" value="HCP-like"/>
    <property type="match status" value="1"/>
</dbReference>
<dbReference type="Gene3D" id="1.25.40.10">
    <property type="entry name" value="Tetratricopeptide repeat domain"/>
    <property type="match status" value="1"/>
</dbReference>
<accession>A0A0B7GVH7</accession>
<dbReference type="OrthoDB" id="1045962at2"/>
<dbReference type="AlphaFoldDB" id="A0A0B7GVH7"/>